<keyword evidence="1" id="KW-0472">Membrane</keyword>
<organism evidence="2 3">
    <name type="scientific">Tepidiforma flava</name>
    <dbReference type="NCBI Taxonomy" id="3004094"/>
    <lineage>
        <taxon>Bacteria</taxon>
        <taxon>Bacillati</taxon>
        <taxon>Chloroflexota</taxon>
        <taxon>Tepidiformia</taxon>
        <taxon>Tepidiformales</taxon>
        <taxon>Tepidiformaceae</taxon>
        <taxon>Tepidiforma</taxon>
    </lineage>
</organism>
<dbReference type="EMBL" id="CP115149">
    <property type="protein sequence ID" value="WBL35504.1"/>
    <property type="molecule type" value="Genomic_DNA"/>
</dbReference>
<evidence type="ECO:0000313" key="2">
    <source>
        <dbReference type="EMBL" id="WBL35504.1"/>
    </source>
</evidence>
<name>A0ABY7M4Q0_9CHLR</name>
<keyword evidence="1" id="KW-0812">Transmembrane</keyword>
<protein>
    <submittedName>
        <fullName evidence="2">Ferric reductase-like transmembrane domain-containing protein</fullName>
    </submittedName>
</protein>
<feature type="transmembrane region" description="Helical" evidence="1">
    <location>
        <begin position="79"/>
        <end position="98"/>
    </location>
</feature>
<feature type="transmembrane region" description="Helical" evidence="1">
    <location>
        <begin position="148"/>
        <end position="166"/>
    </location>
</feature>
<sequence length="216" mass="22601">MSRIAAVLVAVAASAAVIVARQQGWGGDTTAWSAARASAWVALALLWAAVFTGVGVSLKYHPGIPGQVPALELHRVTGSLALSFTVVHAVALVADPYIRFAPWDAAVPFVAPYRPLATGLGVIAAWLVAAVVLSTWGAGWLPRRAWHLIHRASYAALALGVVHGIAAGTDTEHWPTHVAYTAIAASVLGAVFLRFLARDWVAAHRASRRPAPGHPG</sequence>
<evidence type="ECO:0000313" key="3">
    <source>
        <dbReference type="Proteomes" id="UP001212803"/>
    </source>
</evidence>
<accession>A0ABY7M4Q0</accession>
<reference evidence="2 3" key="1">
    <citation type="journal article" date="2023" name="ISME J.">
        <title>Thermophilic Dehalococcoidia with unusual traits shed light on an unexpected past.</title>
        <authorList>
            <person name="Palmer M."/>
            <person name="Covington J.K."/>
            <person name="Zhou E.M."/>
            <person name="Thomas S.C."/>
            <person name="Habib N."/>
            <person name="Seymour C.O."/>
            <person name="Lai D."/>
            <person name="Johnston J."/>
            <person name="Hashimi A."/>
            <person name="Jiao J.Y."/>
            <person name="Muok A.R."/>
            <person name="Liu L."/>
            <person name="Xian W.D."/>
            <person name="Zhi X.Y."/>
            <person name="Li M.M."/>
            <person name="Silva L.P."/>
            <person name="Bowen B.P."/>
            <person name="Louie K."/>
            <person name="Briegel A."/>
            <person name="Pett-Ridge J."/>
            <person name="Weber P.K."/>
            <person name="Tocheva E.I."/>
            <person name="Woyke T."/>
            <person name="Northen T.R."/>
            <person name="Mayali X."/>
            <person name="Li W.J."/>
            <person name="Hedlund B.P."/>
        </authorList>
    </citation>
    <scope>NUCLEOTIDE SEQUENCE [LARGE SCALE GENOMIC DNA]</scope>
    <source>
        <strain evidence="2 3">YIM 72310</strain>
    </source>
</reference>
<dbReference type="Proteomes" id="UP001212803">
    <property type="component" value="Chromosome"/>
</dbReference>
<feature type="transmembrane region" description="Helical" evidence="1">
    <location>
        <begin position="178"/>
        <end position="197"/>
    </location>
</feature>
<gene>
    <name evidence="2" type="ORF">O0235_12060</name>
</gene>
<feature type="transmembrane region" description="Helical" evidence="1">
    <location>
        <begin position="39"/>
        <end position="58"/>
    </location>
</feature>
<feature type="transmembrane region" description="Helical" evidence="1">
    <location>
        <begin position="118"/>
        <end position="141"/>
    </location>
</feature>
<proteinExistence type="predicted"/>
<keyword evidence="3" id="KW-1185">Reference proteome</keyword>
<dbReference type="RefSeq" id="WP_270056030.1">
    <property type="nucleotide sequence ID" value="NZ_CP115149.1"/>
</dbReference>
<keyword evidence="1" id="KW-1133">Transmembrane helix</keyword>
<evidence type="ECO:0000256" key="1">
    <source>
        <dbReference type="SAM" id="Phobius"/>
    </source>
</evidence>